<dbReference type="EC" id="2.4.1.18" evidence="9"/>
<comment type="caution">
    <text evidence="12">The sequence shown here is derived from an EMBL/GenBank/DDBJ whole genome shotgun (WGS) entry which is preliminary data.</text>
</comment>
<dbReference type="Pfam" id="PF02922">
    <property type="entry name" value="CBM_48"/>
    <property type="match status" value="1"/>
</dbReference>
<dbReference type="Proteomes" id="UP001299970">
    <property type="component" value="Unassembled WGS sequence"/>
</dbReference>
<dbReference type="PANTHER" id="PTHR43651:SF3">
    <property type="entry name" value="1,4-ALPHA-GLUCAN-BRANCHING ENZYME"/>
    <property type="match status" value="1"/>
</dbReference>
<evidence type="ECO:0000256" key="5">
    <source>
        <dbReference type="ARBA" id="ARBA00022676"/>
    </source>
</evidence>
<sequence>MDREENQTRTISAAMTNSTSKSSASTASSSTTSTVAHAYPPDPRTVDRVLGGAHHDPHSVLGAHPHPDGTVIRVLRPHADEVDVVREGGESHPLVKVHDAGLFSGIVPGPPADYRLAVRYGERVDIVDDPYRWLPTLGEIDLHLIGEGRHERLWDVLGAHVRSYDTPAGPVTGTSFAVWAPTAQGVRVTGDFDGWSGWAHPMRVLGSTGVWELFVPGIGPGVRYKFRILGKDGRWRDKADPMAFRTEIPPATASIVEESTFEWGDEEWMTARELRQPHVEPMSVYEVHLGSWRQGLTYREMAHQLVDYLDETGFTHIELLPVAEHPFGGSWGYQVTSYYAPTARFGEPDDFRYFVDHLHRHGYGVIVDWVPAHFPRDEWALAKFDGTPLYEHADPRRGEQPDWGTLVFDFGRIEVRNFLVANALYWLEEFHVDGLRVDAVASMLYLDYSRPEGQWLPNVHGGRENLDAVAFLQEMNATVYRKYPGVVTIAEESTAWPGVSRPTHLGGLGFGFKWNMGWMHDTLDYLGRDPIYRGYHHNQMTFSLMYAFSENFVLPLSHDEVVHGKGSLWTRMPGDAWNKAAGLRATLAYMWAHPGKQLLFQGGEFGQEREWSEQRSLDWHLLEDPLHQGIKTLVGDLNRTYRATPALWTKDTTPEGFSWIDANDASGNVLSFLRHGVDADGKPTVLACVANFSGTPTPDYRVGLPFAGRWREVLNTDAQIYGGSGVGNLGAVEAEPSVWHGRPASATLQLPPSGVLWLVPEPFQGAVRRAAVARASVPAAAPAVLMDVVPAEEDVVDQAPAAPVTDDAPEVAPPVPEVEVEVRADAEGEPHVEVEPVATASAPAGPSDLAEPAEPTTPTSGRNGADPSRATQ</sequence>
<dbReference type="InterPro" id="IPR006407">
    <property type="entry name" value="GlgB"/>
</dbReference>
<dbReference type="InterPro" id="IPR013783">
    <property type="entry name" value="Ig-like_fold"/>
</dbReference>
<comment type="subunit">
    <text evidence="9">Monomer.</text>
</comment>
<dbReference type="NCBIfam" id="TIGR01515">
    <property type="entry name" value="branching_enzym"/>
    <property type="match status" value="1"/>
</dbReference>
<evidence type="ECO:0000256" key="3">
    <source>
        <dbReference type="ARBA" id="ARBA00009000"/>
    </source>
</evidence>
<evidence type="ECO:0000256" key="10">
    <source>
        <dbReference type="SAM" id="MobiDB-lite"/>
    </source>
</evidence>
<dbReference type="RefSeq" id="WP_241035933.1">
    <property type="nucleotide sequence ID" value="NZ_BAAAJF010000078.1"/>
</dbReference>
<evidence type="ECO:0000256" key="2">
    <source>
        <dbReference type="ARBA" id="ARBA00004964"/>
    </source>
</evidence>
<dbReference type="InterPro" id="IPR006048">
    <property type="entry name" value="A-amylase/branching_C"/>
</dbReference>
<dbReference type="InterPro" id="IPR017853">
    <property type="entry name" value="GH"/>
</dbReference>
<dbReference type="SUPFAM" id="SSF51011">
    <property type="entry name" value="Glycosyl hydrolase domain"/>
    <property type="match status" value="1"/>
</dbReference>
<feature type="compositionally biased region" description="Basic and acidic residues" evidence="10">
    <location>
        <begin position="820"/>
        <end position="834"/>
    </location>
</feature>
<evidence type="ECO:0000256" key="1">
    <source>
        <dbReference type="ARBA" id="ARBA00000826"/>
    </source>
</evidence>
<reference evidence="12 13" key="1">
    <citation type="submission" date="2022-03" db="EMBL/GenBank/DDBJ databases">
        <title>Pseudonocardia alaer sp. nov., a novel actinomycete isolated from reed forest soil.</title>
        <authorList>
            <person name="Wang L."/>
        </authorList>
    </citation>
    <scope>NUCLEOTIDE SEQUENCE [LARGE SCALE GENOMIC DNA]</scope>
    <source>
        <strain evidence="12 13">Y-16303</strain>
    </source>
</reference>
<evidence type="ECO:0000256" key="8">
    <source>
        <dbReference type="ARBA" id="ARBA00023277"/>
    </source>
</evidence>
<dbReference type="SUPFAM" id="SSF81296">
    <property type="entry name" value="E set domains"/>
    <property type="match status" value="1"/>
</dbReference>
<evidence type="ECO:0000313" key="13">
    <source>
        <dbReference type="Proteomes" id="UP001299970"/>
    </source>
</evidence>
<keyword evidence="6 9" id="KW-0808">Transferase</keyword>
<keyword evidence="7 9" id="KW-0320">Glycogen biosynthesis</keyword>
<dbReference type="Gene3D" id="2.60.40.10">
    <property type="entry name" value="Immunoglobulins"/>
    <property type="match status" value="2"/>
</dbReference>
<feature type="region of interest" description="Disordered" evidence="10">
    <location>
        <begin position="802"/>
        <end position="872"/>
    </location>
</feature>
<dbReference type="InterPro" id="IPR004193">
    <property type="entry name" value="Glyco_hydro_13_N"/>
</dbReference>
<proteinExistence type="inferred from homology"/>
<dbReference type="GO" id="GO:0003844">
    <property type="term" value="F:1,4-alpha-glucan branching enzyme activity"/>
    <property type="evidence" value="ECO:0007669"/>
    <property type="project" value="UniProtKB-EC"/>
</dbReference>
<dbReference type="PANTHER" id="PTHR43651">
    <property type="entry name" value="1,4-ALPHA-GLUCAN-BRANCHING ENZYME"/>
    <property type="match status" value="1"/>
</dbReference>
<dbReference type="Pfam" id="PF00128">
    <property type="entry name" value="Alpha-amylase"/>
    <property type="match status" value="1"/>
</dbReference>
<dbReference type="SUPFAM" id="SSF51445">
    <property type="entry name" value="(Trans)glycosidases"/>
    <property type="match status" value="1"/>
</dbReference>
<dbReference type="InterPro" id="IPR044143">
    <property type="entry name" value="GlgB_N_E_set_prok"/>
</dbReference>
<feature type="domain" description="Glycosyl hydrolase family 13 catalytic" evidence="11">
    <location>
        <begin position="286"/>
        <end position="637"/>
    </location>
</feature>
<comment type="similarity">
    <text evidence="3 9">Belongs to the glycosyl hydrolase 13 family. GlgB subfamily.</text>
</comment>
<dbReference type="CDD" id="cd02855">
    <property type="entry name" value="E_set_GBE_prok_N"/>
    <property type="match status" value="1"/>
</dbReference>
<evidence type="ECO:0000259" key="11">
    <source>
        <dbReference type="SMART" id="SM00642"/>
    </source>
</evidence>
<comment type="catalytic activity">
    <reaction evidence="1 9">
        <text>Transfers a segment of a (1-&gt;4)-alpha-D-glucan chain to a primary hydroxy group in a similar glucan chain.</text>
        <dbReference type="EC" id="2.4.1.18"/>
    </reaction>
</comment>
<evidence type="ECO:0000256" key="6">
    <source>
        <dbReference type="ARBA" id="ARBA00022679"/>
    </source>
</evidence>
<organism evidence="12 13">
    <name type="scientific">Pseudonocardia alaniniphila</name>
    <dbReference type="NCBI Taxonomy" id="75291"/>
    <lineage>
        <taxon>Bacteria</taxon>
        <taxon>Bacillati</taxon>
        <taxon>Actinomycetota</taxon>
        <taxon>Actinomycetes</taxon>
        <taxon>Pseudonocardiales</taxon>
        <taxon>Pseudonocardiaceae</taxon>
        <taxon>Pseudonocardia</taxon>
    </lineage>
</organism>
<dbReference type="EMBL" id="JAKXMK010000007">
    <property type="protein sequence ID" value="MCH6165911.1"/>
    <property type="molecule type" value="Genomic_DNA"/>
</dbReference>
<evidence type="ECO:0000313" key="12">
    <source>
        <dbReference type="EMBL" id="MCH6165911.1"/>
    </source>
</evidence>
<protein>
    <recommendedName>
        <fullName evidence="9">1,4-alpha-glucan branching enzyme GlgB</fullName>
        <ecNumber evidence="9">2.4.1.18</ecNumber>
    </recommendedName>
    <alternativeName>
        <fullName evidence="9">1,4-alpha-D-glucan:1,4-alpha-D-glucan 6-glucosyl-transferase</fullName>
    </alternativeName>
    <alternativeName>
        <fullName evidence="9">Alpha-(1-&gt;4)-glucan branching enzyme</fullName>
    </alternativeName>
    <alternativeName>
        <fullName evidence="9">Glycogen branching enzyme</fullName>
        <shortName evidence="9">BE</shortName>
    </alternativeName>
</protein>
<dbReference type="Gene3D" id="2.60.40.1180">
    <property type="entry name" value="Golgi alpha-mannosidase II"/>
    <property type="match status" value="1"/>
</dbReference>
<dbReference type="InterPro" id="IPR013780">
    <property type="entry name" value="Glyco_hydro_b"/>
</dbReference>
<accession>A0ABS9TBI6</accession>
<feature type="region of interest" description="Disordered" evidence="10">
    <location>
        <begin position="1"/>
        <end position="66"/>
    </location>
</feature>
<comment type="pathway">
    <text evidence="2 9">Glycan biosynthesis; glycogen biosynthesis.</text>
</comment>
<evidence type="ECO:0000256" key="9">
    <source>
        <dbReference type="HAMAP-Rule" id="MF_00685"/>
    </source>
</evidence>
<keyword evidence="8 9" id="KW-0119">Carbohydrate metabolism</keyword>
<evidence type="ECO:0000256" key="7">
    <source>
        <dbReference type="ARBA" id="ARBA00023056"/>
    </source>
</evidence>
<dbReference type="Pfam" id="PF22019">
    <property type="entry name" value="GlgB_N"/>
    <property type="match status" value="1"/>
</dbReference>
<keyword evidence="5 9" id="KW-0328">Glycosyltransferase</keyword>
<dbReference type="HAMAP" id="MF_00685">
    <property type="entry name" value="GlgB"/>
    <property type="match status" value="1"/>
</dbReference>
<keyword evidence="4 9" id="KW-0321">Glycogen metabolism</keyword>
<dbReference type="Pfam" id="PF02806">
    <property type="entry name" value="Alpha-amylase_C"/>
    <property type="match status" value="1"/>
</dbReference>
<feature type="active site" description="Nucleophile" evidence="9">
    <location>
        <position position="438"/>
    </location>
</feature>
<dbReference type="CDD" id="cd11322">
    <property type="entry name" value="AmyAc_Glg_BE"/>
    <property type="match status" value="1"/>
</dbReference>
<evidence type="ECO:0000256" key="4">
    <source>
        <dbReference type="ARBA" id="ARBA00022600"/>
    </source>
</evidence>
<keyword evidence="13" id="KW-1185">Reference proteome</keyword>
<name>A0ABS9TBI6_9PSEU</name>
<feature type="compositionally biased region" description="Low complexity" evidence="10">
    <location>
        <begin position="12"/>
        <end position="38"/>
    </location>
</feature>
<comment type="function">
    <text evidence="9">Catalyzes the formation of the alpha-1,6-glucosidic linkages in glycogen by scission of a 1,4-alpha-linked oligosaccharide from growing alpha-1,4-glucan chains and the subsequent attachment of the oligosaccharide to the alpha-1,6 position.</text>
</comment>
<dbReference type="SMART" id="SM00642">
    <property type="entry name" value="Aamy"/>
    <property type="match status" value="1"/>
</dbReference>
<dbReference type="Gene3D" id="3.20.20.80">
    <property type="entry name" value="Glycosidases"/>
    <property type="match status" value="1"/>
</dbReference>
<dbReference type="PIRSF" id="PIRSF000463">
    <property type="entry name" value="GlgB"/>
    <property type="match status" value="1"/>
</dbReference>
<gene>
    <name evidence="9 12" type="primary">glgB</name>
    <name evidence="12" type="ORF">MMF94_09475</name>
</gene>
<dbReference type="InterPro" id="IPR054169">
    <property type="entry name" value="GlgB_N"/>
</dbReference>
<dbReference type="NCBIfam" id="NF008967">
    <property type="entry name" value="PRK12313.1"/>
    <property type="match status" value="1"/>
</dbReference>
<dbReference type="InterPro" id="IPR006047">
    <property type="entry name" value="GH13_cat_dom"/>
</dbReference>
<feature type="active site" description="Proton donor" evidence="9">
    <location>
        <position position="491"/>
    </location>
</feature>
<dbReference type="NCBIfam" id="NF003811">
    <property type="entry name" value="PRK05402.1"/>
    <property type="match status" value="1"/>
</dbReference>
<dbReference type="InterPro" id="IPR037439">
    <property type="entry name" value="Branching_enzy"/>
</dbReference>
<dbReference type="InterPro" id="IPR014756">
    <property type="entry name" value="Ig_E-set"/>
</dbReference>